<feature type="domain" description="Aminoglycoside phosphotransferase" evidence="1">
    <location>
        <begin position="24"/>
        <end position="217"/>
    </location>
</feature>
<dbReference type="InterPro" id="IPR011009">
    <property type="entry name" value="Kinase-like_dom_sf"/>
</dbReference>
<dbReference type="Pfam" id="PF01636">
    <property type="entry name" value="APH"/>
    <property type="match status" value="1"/>
</dbReference>
<dbReference type="Gene3D" id="3.90.1200.10">
    <property type="match status" value="1"/>
</dbReference>
<dbReference type="PANTHER" id="PTHR21310">
    <property type="entry name" value="AMINOGLYCOSIDE PHOSPHOTRANSFERASE-RELATED-RELATED"/>
    <property type="match status" value="1"/>
</dbReference>
<dbReference type="SUPFAM" id="SSF56112">
    <property type="entry name" value="Protein kinase-like (PK-like)"/>
    <property type="match status" value="1"/>
</dbReference>
<dbReference type="Proteomes" id="UP000077002">
    <property type="component" value="Unassembled WGS sequence"/>
</dbReference>
<dbReference type="InterPro" id="IPR002575">
    <property type="entry name" value="Aminoglycoside_PTrfase"/>
</dbReference>
<dbReference type="PANTHER" id="PTHR21310:SF58">
    <property type="entry name" value="AMINOGLYCOSIDE PHOSPHOTRANSFERASE DOMAIN-CONTAINING PROTEIN"/>
    <property type="match status" value="1"/>
</dbReference>
<dbReference type="InterPro" id="IPR051678">
    <property type="entry name" value="AGP_Transferase"/>
</dbReference>
<keyword evidence="3" id="KW-1185">Reference proteome</keyword>
<evidence type="ECO:0000313" key="3">
    <source>
        <dbReference type="Proteomes" id="UP000077002"/>
    </source>
</evidence>
<gene>
    <name evidence="2" type="ORF">AYO21_04393</name>
</gene>
<dbReference type="CDD" id="cd05120">
    <property type="entry name" value="APH_ChoK_like"/>
    <property type="match status" value="1"/>
</dbReference>
<evidence type="ECO:0000259" key="1">
    <source>
        <dbReference type="Pfam" id="PF01636"/>
    </source>
</evidence>
<name>A0A177FCN9_9EURO</name>
<sequence>MKNLTIVDIQCDGPDIVFLSASRRTVLRRGNVVIKSGSSIRREEADTLRFVRQNTSVPVPEVYDDYPQSDGTHVIVMEYVEGEPLSELWPTLSNEEKLEISGQLREILGNLREKRGNYIGGIGGTAAVDSRKTTLVGGPFATEMQFNDFLQSDLIKAAQRRFSSTFSKVMTSTHKILLTHGDINPRNIIIHNRRITAVLDWENAGWYPEYWEYVKFFGALDDSDWETYTKHIFPQTYPQELVNDLLLGQLLRH</sequence>
<dbReference type="AlphaFoldDB" id="A0A177FCN9"/>
<dbReference type="OrthoDB" id="2906425at2759"/>
<organism evidence="2 3">
    <name type="scientific">Fonsecaea monophora</name>
    <dbReference type="NCBI Taxonomy" id="254056"/>
    <lineage>
        <taxon>Eukaryota</taxon>
        <taxon>Fungi</taxon>
        <taxon>Dikarya</taxon>
        <taxon>Ascomycota</taxon>
        <taxon>Pezizomycotina</taxon>
        <taxon>Eurotiomycetes</taxon>
        <taxon>Chaetothyriomycetidae</taxon>
        <taxon>Chaetothyriales</taxon>
        <taxon>Herpotrichiellaceae</taxon>
        <taxon>Fonsecaea</taxon>
    </lineage>
</organism>
<protein>
    <recommendedName>
        <fullName evidence="1">Aminoglycoside phosphotransferase domain-containing protein</fullName>
    </recommendedName>
</protein>
<dbReference type="Gene3D" id="3.30.200.150">
    <property type="match status" value="1"/>
</dbReference>
<dbReference type="EMBL" id="LVKK01000024">
    <property type="protein sequence ID" value="OAG41451.1"/>
    <property type="molecule type" value="Genomic_DNA"/>
</dbReference>
<comment type="caution">
    <text evidence="2">The sequence shown here is derived from an EMBL/GenBank/DDBJ whole genome shotgun (WGS) entry which is preliminary data.</text>
</comment>
<dbReference type="GeneID" id="34599563"/>
<accession>A0A177FCN9</accession>
<proteinExistence type="predicted"/>
<dbReference type="RefSeq" id="XP_022513403.1">
    <property type="nucleotide sequence ID" value="XM_022654366.1"/>
</dbReference>
<evidence type="ECO:0000313" key="2">
    <source>
        <dbReference type="EMBL" id="OAG41451.1"/>
    </source>
</evidence>
<reference evidence="2 3" key="1">
    <citation type="submission" date="2016-03" db="EMBL/GenBank/DDBJ databases">
        <title>Draft genome sequence of the Fonsecaea monophora CBS 269.37.</title>
        <authorList>
            <person name="Bombassaro A."/>
            <person name="Vinicius W.A."/>
            <person name="De Hoog S."/>
            <person name="Sun J."/>
            <person name="Souza E.M."/>
            <person name="Raittz R.T."/>
            <person name="Costa F."/>
            <person name="Leao A.C."/>
            <person name="Tadra-Sfeir M.Z."/>
            <person name="Baura V."/>
            <person name="Balsanelli E."/>
            <person name="Pedrosa F.O."/>
            <person name="Moreno L.F."/>
            <person name="Steffens M.B."/>
            <person name="Xi L."/>
            <person name="Bocca A.L."/>
            <person name="Felipe M.S."/>
            <person name="Teixeira M."/>
            <person name="Telles Filho F.Q."/>
            <person name="Azevedo C.M."/>
            <person name="Gomes R."/>
            <person name="Vicente V.A."/>
        </authorList>
    </citation>
    <scope>NUCLEOTIDE SEQUENCE [LARGE SCALE GENOMIC DNA]</scope>
    <source>
        <strain evidence="2 3">CBS 269.37</strain>
    </source>
</reference>